<dbReference type="OrthoDB" id="5316527at2759"/>
<keyword evidence="3" id="KW-1185">Reference proteome</keyword>
<gene>
    <name evidence="2" type="ORF">AMS68_001665</name>
</gene>
<feature type="region of interest" description="Disordered" evidence="1">
    <location>
        <begin position="293"/>
        <end position="323"/>
    </location>
</feature>
<dbReference type="AlphaFoldDB" id="A0A6H0XNF3"/>
<evidence type="ECO:0000313" key="3">
    <source>
        <dbReference type="Proteomes" id="UP000503462"/>
    </source>
</evidence>
<name>A0A6H0XNF3_9PEZI</name>
<accession>A0A6H0XNF3</accession>
<evidence type="ECO:0000313" key="2">
    <source>
        <dbReference type="EMBL" id="QIW96147.1"/>
    </source>
</evidence>
<sequence>MRSVAFNTVRPIRAHATPARAPLCRPQFRRLQSQIIYQPDGQALRQRNVRFKRSIFTWRRLLTICTYGASVYLTLKYVPRLAGFDVSVEIVDDKESEKTTGAVEEQSTEGIELTEKDLEAAEDSLFIPMTWAQKMPKTYYKGSDPEWQEFIKIANDKERQKRILSDLISLFKTTATKHPMISRQLGGEIKPAKHWLDLYFPDGPPEEFVRSGLEFGDGYIAWSRQRIQQDKQHRTLRALLPKAVFDSTLAASFSLLHMQWHRLSHALGLKSNDGTSFEEKFKAAAAMMNKANRERNDLPKAQTDPDDSASTARSSTPVSRRYEPTELAQKALWPLPAPQLPQASSSDSADENNLRVAIAQHIFVRTLAKSWRENKVPVPRGTFVVHGIVELHGKNGRMGFDVQGVYDPKQSKFISLNAAVRHFKRWKQTPRGGN</sequence>
<protein>
    <submittedName>
        <fullName evidence="2">Uncharacterized protein</fullName>
    </submittedName>
</protein>
<reference evidence="2 3" key="1">
    <citation type="journal article" date="2016" name="Sci. Rep.">
        <title>Peltaster fructicola genome reveals evolution from an invasive phytopathogen to an ectophytic parasite.</title>
        <authorList>
            <person name="Xu C."/>
            <person name="Chen H."/>
            <person name="Gleason M.L."/>
            <person name="Xu J.R."/>
            <person name="Liu H."/>
            <person name="Zhang R."/>
            <person name="Sun G."/>
        </authorList>
    </citation>
    <scope>NUCLEOTIDE SEQUENCE [LARGE SCALE GENOMIC DNA]</scope>
    <source>
        <strain evidence="2 3">LNHT1506</strain>
    </source>
</reference>
<dbReference type="EMBL" id="CP051139">
    <property type="protein sequence ID" value="QIW96147.1"/>
    <property type="molecule type" value="Genomic_DNA"/>
</dbReference>
<dbReference type="Proteomes" id="UP000503462">
    <property type="component" value="Chromosome 1"/>
</dbReference>
<evidence type="ECO:0000256" key="1">
    <source>
        <dbReference type="SAM" id="MobiDB-lite"/>
    </source>
</evidence>
<organism evidence="2 3">
    <name type="scientific">Peltaster fructicola</name>
    <dbReference type="NCBI Taxonomy" id="286661"/>
    <lineage>
        <taxon>Eukaryota</taxon>
        <taxon>Fungi</taxon>
        <taxon>Dikarya</taxon>
        <taxon>Ascomycota</taxon>
        <taxon>Pezizomycotina</taxon>
        <taxon>Dothideomycetes</taxon>
        <taxon>Dothideomycetes incertae sedis</taxon>
        <taxon>Peltaster</taxon>
    </lineage>
</organism>
<proteinExistence type="predicted"/>
<feature type="compositionally biased region" description="Polar residues" evidence="1">
    <location>
        <begin position="308"/>
        <end position="318"/>
    </location>
</feature>